<accession>A0A3M4YFH6</accession>
<comment type="caution">
    <text evidence="1">The sequence shown here is derived from an EMBL/GenBank/DDBJ whole genome shotgun (WGS) entry which is preliminary data.</text>
</comment>
<dbReference type="SUPFAM" id="SSF53448">
    <property type="entry name" value="Nucleotide-diphospho-sugar transferases"/>
    <property type="match status" value="1"/>
</dbReference>
<name>A0A3M4YFH6_9PSED</name>
<evidence type="ECO:0000313" key="2">
    <source>
        <dbReference type="Proteomes" id="UP000268004"/>
    </source>
</evidence>
<proteinExistence type="predicted"/>
<feature type="non-terminal residue" evidence="1">
    <location>
        <position position="79"/>
    </location>
</feature>
<evidence type="ECO:0000313" key="1">
    <source>
        <dbReference type="EMBL" id="RMR87491.1"/>
    </source>
</evidence>
<dbReference type="GO" id="GO:0016740">
    <property type="term" value="F:transferase activity"/>
    <property type="evidence" value="ECO:0007669"/>
    <property type="project" value="UniProtKB-KW"/>
</dbReference>
<sequence length="79" mass="8020">LHVAGGEYLILLDAESQIVNVGWIESLLNQAQRPEVGVVGAKLVDGEGAVTQAGLVLGLNGGVGSGFVGEPKTATGYMQ</sequence>
<dbReference type="Proteomes" id="UP000268004">
    <property type="component" value="Unassembled WGS sequence"/>
</dbReference>
<dbReference type="AlphaFoldDB" id="A0A3M4YFH6"/>
<dbReference type="EMBL" id="RBSD01000090">
    <property type="protein sequence ID" value="RMR87491.1"/>
    <property type="molecule type" value="Genomic_DNA"/>
</dbReference>
<dbReference type="RefSeq" id="WP_147472440.1">
    <property type="nucleotide sequence ID" value="NZ_RBSD01000090.1"/>
</dbReference>
<reference evidence="1 2" key="1">
    <citation type="submission" date="2018-08" db="EMBL/GenBank/DDBJ databases">
        <title>Recombination of ecologically and evolutionarily significant loci maintains genetic cohesion in the Pseudomonas syringae species complex.</title>
        <authorList>
            <person name="Dillon M."/>
            <person name="Thakur S."/>
            <person name="Almeida R.N.D."/>
            <person name="Weir B.S."/>
            <person name="Guttman D.S."/>
        </authorList>
    </citation>
    <scope>NUCLEOTIDE SEQUENCE [LARGE SCALE GENOMIC DNA]</scope>
    <source>
        <strain evidence="1 2">ICMP 4996</strain>
    </source>
</reference>
<keyword evidence="1" id="KW-0808">Transferase</keyword>
<dbReference type="InterPro" id="IPR029044">
    <property type="entry name" value="Nucleotide-diphossugar_trans"/>
</dbReference>
<protein>
    <submittedName>
        <fullName evidence="1">Glycosyl transferase protein</fullName>
    </submittedName>
</protein>
<feature type="non-terminal residue" evidence="1">
    <location>
        <position position="1"/>
    </location>
</feature>
<organism evidence="1 2">
    <name type="scientific">Pseudomonas coronafaciens pv. striafaciens</name>
    <dbReference type="NCBI Taxonomy" id="235276"/>
    <lineage>
        <taxon>Bacteria</taxon>
        <taxon>Pseudomonadati</taxon>
        <taxon>Pseudomonadota</taxon>
        <taxon>Gammaproteobacteria</taxon>
        <taxon>Pseudomonadales</taxon>
        <taxon>Pseudomonadaceae</taxon>
        <taxon>Pseudomonas</taxon>
        <taxon>Pseudomonas coronafaciens</taxon>
    </lineage>
</organism>
<gene>
    <name evidence="1" type="ORF">ALP78_04619</name>
</gene>